<protein>
    <recommendedName>
        <fullName evidence="1">ABM domain-containing protein</fullName>
    </recommendedName>
</protein>
<evidence type="ECO:0000259" key="1">
    <source>
        <dbReference type="PROSITE" id="PS51725"/>
    </source>
</evidence>
<dbReference type="InterPro" id="IPR007138">
    <property type="entry name" value="ABM_dom"/>
</dbReference>
<dbReference type="Pfam" id="PF03992">
    <property type="entry name" value="ABM"/>
    <property type="match status" value="1"/>
</dbReference>
<dbReference type="SUPFAM" id="SSF54909">
    <property type="entry name" value="Dimeric alpha+beta barrel"/>
    <property type="match status" value="1"/>
</dbReference>
<dbReference type="PANTHER" id="PTHR40624">
    <property type="entry name" value="BIOSYNTHESIS MONOOXYGENASE, PUTATIVE (AFU_ORTHOLOGUE AFUA_1G12025)-RELATED"/>
    <property type="match status" value="1"/>
</dbReference>
<evidence type="ECO:0000313" key="4">
    <source>
        <dbReference type="Proteomes" id="UP001295794"/>
    </source>
</evidence>
<dbReference type="Gene3D" id="3.30.70.100">
    <property type="match status" value="1"/>
</dbReference>
<evidence type="ECO:0000313" key="2">
    <source>
        <dbReference type="EMBL" id="CAK5270392.1"/>
    </source>
</evidence>
<keyword evidence="4" id="KW-1185">Reference proteome</keyword>
<dbReference type="PANTHER" id="PTHR40624:SF1">
    <property type="entry name" value="BIOSYNTHESIS MONOOXYGENASE, PUTATIVE (AFU_ORTHOLOGUE AFUA_1G12025)-RELATED"/>
    <property type="match status" value="1"/>
</dbReference>
<name>A0AAD2HAC4_9AGAR</name>
<dbReference type="InterPro" id="IPR011008">
    <property type="entry name" value="Dimeric_a/b-barrel"/>
</dbReference>
<sequence length="106" mass="11299">MASSPAELKGDIVITASFSSKPGAGDEMEALIGKLLAHVKQNEPGTLEYSIARNGSSESFVTWERFKDAGALEAHSKNPFLAELLAGGLLEKPPAVLFYKPIQPTL</sequence>
<dbReference type="PROSITE" id="PS51725">
    <property type="entry name" value="ABM"/>
    <property type="match status" value="1"/>
</dbReference>
<proteinExistence type="predicted"/>
<dbReference type="EMBL" id="CAVNYO010000480">
    <property type="protein sequence ID" value="CAK5284528.1"/>
    <property type="molecule type" value="Genomic_DNA"/>
</dbReference>
<reference evidence="2" key="1">
    <citation type="submission" date="2023-11" db="EMBL/GenBank/DDBJ databases">
        <authorList>
            <person name="De Vega J J."/>
            <person name="De Vega J J."/>
        </authorList>
    </citation>
    <scope>NUCLEOTIDE SEQUENCE</scope>
</reference>
<dbReference type="Proteomes" id="UP001295794">
    <property type="component" value="Unassembled WGS sequence"/>
</dbReference>
<accession>A0AAD2HAC4</accession>
<feature type="domain" description="ABM" evidence="1">
    <location>
        <begin position="12"/>
        <end position="103"/>
    </location>
</feature>
<comment type="caution">
    <text evidence="2">The sequence shown here is derived from an EMBL/GenBank/DDBJ whole genome shotgun (WGS) entry which is preliminary data.</text>
</comment>
<organism evidence="2 4">
    <name type="scientific">Mycena citricolor</name>
    <dbReference type="NCBI Taxonomy" id="2018698"/>
    <lineage>
        <taxon>Eukaryota</taxon>
        <taxon>Fungi</taxon>
        <taxon>Dikarya</taxon>
        <taxon>Basidiomycota</taxon>
        <taxon>Agaricomycotina</taxon>
        <taxon>Agaricomycetes</taxon>
        <taxon>Agaricomycetidae</taxon>
        <taxon>Agaricales</taxon>
        <taxon>Marasmiineae</taxon>
        <taxon>Mycenaceae</taxon>
        <taxon>Mycena</taxon>
    </lineage>
</organism>
<gene>
    <name evidence="2" type="ORF">MYCIT1_LOCUS14770</name>
    <name evidence="3" type="ORF">MYCIT1_LOCUS37824</name>
</gene>
<dbReference type="AlphaFoldDB" id="A0AAD2HAC4"/>
<evidence type="ECO:0000313" key="3">
    <source>
        <dbReference type="EMBL" id="CAK5284528.1"/>
    </source>
</evidence>
<dbReference type="EMBL" id="CAVNYO010000166">
    <property type="protein sequence ID" value="CAK5270392.1"/>
    <property type="molecule type" value="Genomic_DNA"/>
</dbReference>